<reference evidence="2 3" key="1">
    <citation type="submission" date="2024-01" db="EMBL/GenBank/DDBJ databases">
        <title>The genome of the rayed Mediterranean limpet Patella caerulea (Linnaeus, 1758).</title>
        <authorList>
            <person name="Anh-Thu Weber A."/>
            <person name="Halstead-Nussloch G."/>
        </authorList>
    </citation>
    <scope>NUCLEOTIDE SEQUENCE [LARGE SCALE GENOMIC DNA]</scope>
    <source>
        <strain evidence="2">AATW-2023a</strain>
        <tissue evidence="2">Whole specimen</tissue>
    </source>
</reference>
<dbReference type="Proteomes" id="UP001347796">
    <property type="component" value="Unassembled WGS sequence"/>
</dbReference>
<dbReference type="SUPFAM" id="SSF50199">
    <property type="entry name" value="Staphylococcal nuclease"/>
    <property type="match status" value="1"/>
</dbReference>
<accession>A0AAN8PHF3</accession>
<proteinExistence type="predicted"/>
<keyword evidence="3" id="KW-1185">Reference proteome</keyword>
<dbReference type="EMBL" id="JAZGQO010000010">
    <property type="protein sequence ID" value="KAK6176204.1"/>
    <property type="molecule type" value="Genomic_DNA"/>
</dbReference>
<dbReference type="AlphaFoldDB" id="A0AAN8PHF3"/>
<evidence type="ECO:0008006" key="4">
    <source>
        <dbReference type="Google" id="ProtNLM"/>
    </source>
</evidence>
<sequence>MSRGDRHALLNFIDGHIQEIKWTLYGIGGIGCILIIKNIYATKRFIRIHDIPSTFIERNVTLQGEVKRIDGNISCGPDKVPIIWVEHKPILTIPFTKWWKSSTTSCVKDSCIPIGLAGVNLNPSVLNWLNDNVRNKHIWFQLLELEEDRIDAIVEIRRGFLKENINKYLITRGMGKVFNYGVLPKSQLYRDLIIQLVKLESKADKKGVGVWSEEKKSSLFQNVISGLKRVITFPFSLYKWVRQKKK</sequence>
<keyword evidence="1" id="KW-0472">Membrane</keyword>
<keyword evidence="1" id="KW-0812">Transmembrane</keyword>
<evidence type="ECO:0000313" key="2">
    <source>
        <dbReference type="EMBL" id="KAK6176204.1"/>
    </source>
</evidence>
<dbReference type="PANTHER" id="PTHR28434:SF1">
    <property type="entry name" value="PROTEIN C3ORF33"/>
    <property type="match status" value="1"/>
</dbReference>
<dbReference type="InterPro" id="IPR042421">
    <property type="entry name" value="C3orf33-like"/>
</dbReference>
<feature type="transmembrane region" description="Helical" evidence="1">
    <location>
        <begin position="20"/>
        <end position="40"/>
    </location>
</feature>
<dbReference type="GO" id="GO:0005615">
    <property type="term" value="C:extracellular space"/>
    <property type="evidence" value="ECO:0007669"/>
    <property type="project" value="TreeGrafter"/>
</dbReference>
<dbReference type="InterPro" id="IPR035437">
    <property type="entry name" value="SNase_OB-fold_sf"/>
</dbReference>
<evidence type="ECO:0000256" key="1">
    <source>
        <dbReference type="SAM" id="Phobius"/>
    </source>
</evidence>
<dbReference type="Gene3D" id="2.40.50.90">
    <property type="match status" value="1"/>
</dbReference>
<dbReference type="PANTHER" id="PTHR28434">
    <property type="entry name" value="PROTEIN C3ORF33"/>
    <property type="match status" value="1"/>
</dbReference>
<evidence type="ECO:0000313" key="3">
    <source>
        <dbReference type="Proteomes" id="UP001347796"/>
    </source>
</evidence>
<name>A0AAN8PHF3_PATCE</name>
<keyword evidence="1" id="KW-1133">Transmembrane helix</keyword>
<protein>
    <recommendedName>
        <fullName evidence="4">TNase-like domain-containing protein</fullName>
    </recommendedName>
</protein>
<organism evidence="2 3">
    <name type="scientific">Patella caerulea</name>
    <name type="common">Rayed Mediterranean limpet</name>
    <dbReference type="NCBI Taxonomy" id="87958"/>
    <lineage>
        <taxon>Eukaryota</taxon>
        <taxon>Metazoa</taxon>
        <taxon>Spiralia</taxon>
        <taxon>Lophotrochozoa</taxon>
        <taxon>Mollusca</taxon>
        <taxon>Gastropoda</taxon>
        <taxon>Patellogastropoda</taxon>
        <taxon>Patelloidea</taxon>
        <taxon>Patellidae</taxon>
        <taxon>Patella</taxon>
    </lineage>
</organism>
<gene>
    <name evidence="2" type="ORF">SNE40_014532</name>
</gene>
<comment type="caution">
    <text evidence="2">The sequence shown here is derived from an EMBL/GenBank/DDBJ whole genome shotgun (WGS) entry which is preliminary data.</text>
</comment>
<dbReference type="PROSITE" id="PS51257">
    <property type="entry name" value="PROKAR_LIPOPROTEIN"/>
    <property type="match status" value="1"/>
</dbReference>